<dbReference type="Pfam" id="PF00176">
    <property type="entry name" value="SNF2-rel_dom"/>
    <property type="match status" value="1"/>
</dbReference>
<keyword evidence="4" id="KW-0067">ATP-binding</keyword>
<evidence type="ECO:0000313" key="8">
    <source>
        <dbReference type="Proteomes" id="UP001165405"/>
    </source>
</evidence>
<comment type="caution">
    <text evidence="7">The sequence shown here is derived from an EMBL/GenBank/DDBJ whole genome shotgun (WGS) entry which is preliminary data.</text>
</comment>
<dbReference type="PROSITE" id="PS51194">
    <property type="entry name" value="HELICASE_CTER"/>
    <property type="match status" value="1"/>
</dbReference>
<dbReference type="InterPro" id="IPR001650">
    <property type="entry name" value="Helicase_C-like"/>
</dbReference>
<protein>
    <submittedName>
        <fullName evidence="7">SNF2-related protein</fullName>
    </submittedName>
</protein>
<sequence>MDDTKYFPWREGLSWLAAAPVDQLLVLGKVTEEDVAALAAVNADVRTAAEYDAFGGVPRGVYASARRGRWRVLAMADGGPEEQASSFETRYRDVPWVELALRVRSDEWGDAVPFGGGTDLTPGSMVRVRSTSELGTVRKITRMAAGYQVTVEVAGLLREYPETALERLAGDPRSPAFWTSQPPARSTDLALTLTHATLRNPLTDVLYSFAASKTVFRPYQFLPAIKVLSSGTGRLLVADEVGLGKTIEAGLVWNELDQRHDGGPAGGAGRLRRALVVAPSALTHKWRDEMNRRFDRKIEIIKPDRLQELADDIRTGGDPEVQAVISLESLRSATTVLEALNEVNPRFDLIIVDEAHQMRNTGRRSNRLGHLLSDWSDYLLFLSATPINLREDDLFNLLEILDEGSFYDKDVFRAQLEPNALLNETLHTVATAGIGRTARTTLKRVETVPFGRSLAMRPDFDRLLKVLDVDRPLEPEEWSEARRFIAELSPLSGVLTRTRKIDVPGTKAVREAYSVEVEWTSEEKAVYDAVETYFRDRARYEGIPVGFAMQMPLRQAASCLPALLRRAQTEAERGVTVSPVDDPDELFDEGSQDVERPAAPAWAEMLASSAAFRRGIRVDSKYEAFVEDLRRLRDIGVRQVMVFSTFPGTLEYLLSRVRPEFTAAVMHGKTPIERRVEVMEQFRAGEFDLLLLSEVGSEGLDFETCNAVVNYDLPWNPMRVEQRIGRVDRFGQQSEKIFVRNMHVPGTIESDILERLYQRIGVFERSIGDLEPILRSHFKQYRTELLTQRLSPEEARRRQNEIAVAIENNRREIERIEESRATLATADHLRIEGMGEEGPDRGRFVGRTEIERLVRRLLVPTGSRLTGPDENGILLLRGTPELAEKCGHIRGERGRGTTFPLSRLEGAFRTDRDVRVTFDADTASKHDVDLLSVRHPLVSLALLELERSETDLRRFGAVAVPGIAPDQYLLARVDLAQTSGLRPRLELWSTAIDATSHAAVPGAEDALLAAVATGTLRDAHVPDDFDARGPLPVLARQIWDRRTATEATRAQDNAALIDGRVEARERYFRIKIDRATASAREYATKDPSYAKGQLTRAGNLRESLEREKSRISQSRELAVSLTPVAVLVVTGTIS</sequence>
<dbReference type="GO" id="GO:0016787">
    <property type="term" value="F:hydrolase activity"/>
    <property type="evidence" value="ECO:0007669"/>
    <property type="project" value="UniProtKB-KW"/>
</dbReference>
<evidence type="ECO:0000313" key="7">
    <source>
        <dbReference type="EMBL" id="MCF4122011.1"/>
    </source>
</evidence>
<accession>A0AA41U7V7</accession>
<keyword evidence="2" id="KW-0378">Hydrolase</keyword>
<dbReference type="PANTHER" id="PTHR45766">
    <property type="entry name" value="DNA ANNEALING HELICASE AND ENDONUCLEASE ZRANB3 FAMILY MEMBER"/>
    <property type="match status" value="1"/>
</dbReference>
<dbReference type="InterPro" id="IPR038718">
    <property type="entry name" value="SNF2-like_sf"/>
</dbReference>
<evidence type="ECO:0000256" key="3">
    <source>
        <dbReference type="ARBA" id="ARBA00022806"/>
    </source>
</evidence>
<dbReference type="InterPro" id="IPR027417">
    <property type="entry name" value="P-loop_NTPase"/>
</dbReference>
<dbReference type="EMBL" id="JAKGSG010000036">
    <property type="protein sequence ID" value="MCF4122011.1"/>
    <property type="molecule type" value="Genomic_DNA"/>
</dbReference>
<keyword evidence="8" id="KW-1185">Reference proteome</keyword>
<dbReference type="GO" id="GO:0004386">
    <property type="term" value="F:helicase activity"/>
    <property type="evidence" value="ECO:0007669"/>
    <property type="project" value="UniProtKB-KW"/>
</dbReference>
<proteinExistence type="predicted"/>
<reference evidence="7" key="1">
    <citation type="submission" date="2022-01" db="EMBL/GenBank/DDBJ databases">
        <title>Antribacter sp. nov., isolated from Guizhou of China.</title>
        <authorList>
            <person name="Chengliang C."/>
            <person name="Ya Z."/>
        </authorList>
    </citation>
    <scope>NUCLEOTIDE SEQUENCE</scope>
    <source>
        <strain evidence="7">KLBMP 9083</strain>
    </source>
</reference>
<gene>
    <name evidence="7" type="ORF">L1785_13590</name>
</gene>
<dbReference type="SMART" id="SM00490">
    <property type="entry name" value="HELICc"/>
    <property type="match status" value="1"/>
</dbReference>
<dbReference type="GO" id="GO:0005524">
    <property type="term" value="F:ATP binding"/>
    <property type="evidence" value="ECO:0007669"/>
    <property type="project" value="UniProtKB-KW"/>
</dbReference>
<dbReference type="InterPro" id="IPR000330">
    <property type="entry name" value="SNF2_N"/>
</dbReference>
<evidence type="ECO:0000256" key="2">
    <source>
        <dbReference type="ARBA" id="ARBA00022801"/>
    </source>
</evidence>
<dbReference type="PANTHER" id="PTHR45766:SF6">
    <property type="entry name" value="SWI_SNF-RELATED MATRIX-ASSOCIATED ACTIN-DEPENDENT REGULATOR OF CHROMATIN SUBFAMILY A-LIKE PROTEIN 1"/>
    <property type="match status" value="1"/>
</dbReference>
<organism evidence="7 8">
    <name type="scientific">Antribacter soli</name>
    <dbReference type="NCBI Taxonomy" id="2910976"/>
    <lineage>
        <taxon>Bacteria</taxon>
        <taxon>Bacillati</taxon>
        <taxon>Actinomycetota</taxon>
        <taxon>Actinomycetes</taxon>
        <taxon>Micrococcales</taxon>
        <taxon>Promicromonosporaceae</taxon>
        <taxon>Antribacter</taxon>
    </lineage>
</organism>
<dbReference type="CDD" id="cd18011">
    <property type="entry name" value="DEXDc_RapA"/>
    <property type="match status" value="1"/>
</dbReference>
<keyword evidence="1" id="KW-0547">Nucleotide-binding</keyword>
<evidence type="ECO:0000256" key="4">
    <source>
        <dbReference type="ARBA" id="ARBA00022840"/>
    </source>
</evidence>
<evidence type="ECO:0000259" key="5">
    <source>
        <dbReference type="PROSITE" id="PS51192"/>
    </source>
</evidence>
<dbReference type="CDD" id="cd18793">
    <property type="entry name" value="SF2_C_SNF"/>
    <property type="match status" value="1"/>
</dbReference>
<dbReference type="InterPro" id="IPR014001">
    <property type="entry name" value="Helicase_ATP-bd"/>
</dbReference>
<dbReference type="Gene3D" id="3.40.50.10810">
    <property type="entry name" value="Tandem AAA-ATPase domain"/>
    <property type="match status" value="1"/>
</dbReference>
<dbReference type="InterPro" id="IPR057342">
    <property type="entry name" value="DEXDc_RapA"/>
</dbReference>
<dbReference type="Proteomes" id="UP001165405">
    <property type="component" value="Unassembled WGS sequence"/>
</dbReference>
<dbReference type="Gene3D" id="3.40.50.300">
    <property type="entry name" value="P-loop containing nucleotide triphosphate hydrolases"/>
    <property type="match status" value="1"/>
</dbReference>
<dbReference type="Pfam" id="PF00271">
    <property type="entry name" value="Helicase_C"/>
    <property type="match status" value="1"/>
</dbReference>
<feature type="domain" description="Helicase ATP-binding" evidence="5">
    <location>
        <begin position="226"/>
        <end position="404"/>
    </location>
</feature>
<dbReference type="PROSITE" id="PS51192">
    <property type="entry name" value="HELICASE_ATP_BIND_1"/>
    <property type="match status" value="1"/>
</dbReference>
<dbReference type="RefSeq" id="WP_236089808.1">
    <property type="nucleotide sequence ID" value="NZ_JAKGSG010000036.1"/>
</dbReference>
<feature type="domain" description="Helicase C-terminal" evidence="6">
    <location>
        <begin position="617"/>
        <end position="778"/>
    </location>
</feature>
<evidence type="ECO:0000256" key="1">
    <source>
        <dbReference type="ARBA" id="ARBA00022741"/>
    </source>
</evidence>
<dbReference type="InterPro" id="IPR049730">
    <property type="entry name" value="SNF2/RAD54-like_C"/>
</dbReference>
<name>A0AA41U7V7_9MICO</name>
<dbReference type="AlphaFoldDB" id="A0AA41U7V7"/>
<dbReference type="SMART" id="SM00487">
    <property type="entry name" value="DEXDc"/>
    <property type="match status" value="1"/>
</dbReference>
<evidence type="ECO:0000259" key="6">
    <source>
        <dbReference type="PROSITE" id="PS51194"/>
    </source>
</evidence>
<dbReference type="SUPFAM" id="SSF52540">
    <property type="entry name" value="P-loop containing nucleoside triphosphate hydrolases"/>
    <property type="match status" value="2"/>
</dbReference>
<keyword evidence="3" id="KW-0347">Helicase</keyword>